<keyword evidence="2" id="KW-0902">Two-component regulatory system</keyword>
<dbReference type="SUPFAM" id="SSF52172">
    <property type="entry name" value="CheY-like"/>
    <property type="match status" value="1"/>
</dbReference>
<feature type="domain" description="Response regulatory" evidence="4">
    <location>
        <begin position="3"/>
        <end position="119"/>
    </location>
</feature>
<dbReference type="GO" id="GO:0000160">
    <property type="term" value="P:phosphorelay signal transduction system"/>
    <property type="evidence" value="ECO:0007669"/>
    <property type="project" value="UniProtKB-KW"/>
</dbReference>
<gene>
    <name evidence="5" type="ORF">MettiDRAFT_0839</name>
</gene>
<dbReference type="STRING" id="1090322.MettiDRAFT_0839"/>
<dbReference type="Pfam" id="PF00072">
    <property type="entry name" value="Response_reg"/>
    <property type="match status" value="1"/>
</dbReference>
<feature type="modified residue" description="4-aspartylphosphate" evidence="3">
    <location>
        <position position="52"/>
    </location>
</feature>
<dbReference type="Proteomes" id="UP000019483">
    <property type="component" value="Unassembled WGS sequence"/>
</dbReference>
<keyword evidence="5" id="KW-0238">DNA-binding</keyword>
<dbReference type="PANTHER" id="PTHR45339:SF1">
    <property type="entry name" value="HYBRID SIGNAL TRANSDUCTION HISTIDINE KINASE J"/>
    <property type="match status" value="1"/>
</dbReference>
<evidence type="ECO:0000256" key="3">
    <source>
        <dbReference type="PROSITE-ProRule" id="PRU00169"/>
    </source>
</evidence>
<keyword evidence="1 3" id="KW-0597">Phosphoprotein</keyword>
<keyword evidence="6" id="KW-1185">Reference proteome</keyword>
<dbReference type="PANTHER" id="PTHR45339">
    <property type="entry name" value="HYBRID SIGNAL TRANSDUCTION HISTIDINE KINASE J"/>
    <property type="match status" value="1"/>
</dbReference>
<sequence length="124" mass="14032">MNRVLVVEDNPNNMKLINMVLKRHGYETIGAVTGEEGVEKAGTEKPDMILMDIMLPDIDGLETTRRIRRIESLEKIPIIAITSYAMAGDREKILQAGCNGYFEKPINPLTIMNDIEKIIERMQS</sequence>
<evidence type="ECO:0000259" key="4">
    <source>
        <dbReference type="PROSITE" id="PS50110"/>
    </source>
</evidence>
<comment type="caution">
    <text evidence="5">The sequence shown here is derived from an EMBL/GenBank/DDBJ whole genome shotgun (WGS) entry which is preliminary data.</text>
</comment>
<dbReference type="OrthoDB" id="9652at2157"/>
<evidence type="ECO:0000313" key="6">
    <source>
        <dbReference type="Proteomes" id="UP000019483"/>
    </source>
</evidence>
<dbReference type="Gene3D" id="3.40.50.2300">
    <property type="match status" value="1"/>
</dbReference>
<dbReference type="PROSITE" id="PS50110">
    <property type="entry name" value="RESPONSE_REGULATORY"/>
    <property type="match status" value="1"/>
</dbReference>
<dbReference type="InterPro" id="IPR001789">
    <property type="entry name" value="Sig_transdc_resp-reg_receiver"/>
</dbReference>
<name>W9DQ59_METTI</name>
<dbReference type="InterPro" id="IPR011006">
    <property type="entry name" value="CheY-like_superfamily"/>
</dbReference>
<evidence type="ECO:0000256" key="2">
    <source>
        <dbReference type="ARBA" id="ARBA00023012"/>
    </source>
</evidence>
<proteinExistence type="predicted"/>
<dbReference type="GO" id="GO:0003677">
    <property type="term" value="F:DNA binding"/>
    <property type="evidence" value="ECO:0007669"/>
    <property type="project" value="UniProtKB-KW"/>
</dbReference>
<accession>W9DQ59</accession>
<reference evidence="5 6" key="1">
    <citation type="submission" date="2013-08" db="EMBL/GenBank/DDBJ databases">
        <authorList>
            <consortium name="DOE Joint Genome Institute"/>
            <person name="Eisen J."/>
            <person name="Huntemann M."/>
            <person name="Han J."/>
            <person name="Chen A."/>
            <person name="Kyrpides N."/>
            <person name="Mavromatis K."/>
            <person name="Markowitz V."/>
            <person name="Palaniappan K."/>
            <person name="Ivanova N."/>
            <person name="Schaumberg A."/>
            <person name="Pati A."/>
            <person name="Liolios K."/>
            <person name="Nordberg H.P."/>
            <person name="Cantor M.N."/>
            <person name="Hua S.X."/>
            <person name="Woyke T."/>
        </authorList>
    </citation>
    <scope>NUCLEOTIDE SEQUENCE [LARGE SCALE GENOMIC DNA]</scope>
    <source>
        <strain evidence="5 6">DSM 2278</strain>
    </source>
</reference>
<protein>
    <submittedName>
        <fullName evidence="5">Response regulator with CheY-like receiver domain and winged-helix DNA-binding domain</fullName>
    </submittedName>
</protein>
<dbReference type="RefSeq" id="WP_023844551.1">
    <property type="nucleotide sequence ID" value="NZ_AZAJ01000001.1"/>
</dbReference>
<dbReference type="EMBL" id="AZAJ01000001">
    <property type="protein sequence ID" value="ETA67415.1"/>
    <property type="molecule type" value="Genomic_DNA"/>
</dbReference>
<dbReference type="SMART" id="SM00448">
    <property type="entry name" value="REC"/>
    <property type="match status" value="1"/>
</dbReference>
<evidence type="ECO:0000256" key="1">
    <source>
        <dbReference type="ARBA" id="ARBA00022553"/>
    </source>
</evidence>
<dbReference type="AlphaFoldDB" id="W9DQ59"/>
<organism evidence="5 6">
    <name type="scientific">Methanolobus tindarius DSM 2278</name>
    <dbReference type="NCBI Taxonomy" id="1090322"/>
    <lineage>
        <taxon>Archaea</taxon>
        <taxon>Methanobacteriati</taxon>
        <taxon>Methanobacteriota</taxon>
        <taxon>Stenosarchaea group</taxon>
        <taxon>Methanomicrobia</taxon>
        <taxon>Methanosarcinales</taxon>
        <taxon>Methanosarcinaceae</taxon>
        <taxon>Methanolobus</taxon>
    </lineage>
</organism>
<evidence type="ECO:0000313" key="5">
    <source>
        <dbReference type="EMBL" id="ETA67415.1"/>
    </source>
</evidence>